<accession>A0ABV8GS91</accession>
<dbReference type="Gene3D" id="3.40.50.150">
    <property type="entry name" value="Vaccinia Virus protein VP39"/>
    <property type="match status" value="1"/>
</dbReference>
<keyword evidence="3" id="KW-0808">Transferase</keyword>
<dbReference type="PANTHER" id="PTHR43861">
    <property type="entry name" value="TRANS-ACONITATE 2-METHYLTRANSFERASE-RELATED"/>
    <property type="match status" value="1"/>
</dbReference>
<reference evidence="4" key="1">
    <citation type="journal article" date="2019" name="Int. J. Syst. Evol. Microbiol.">
        <title>The Global Catalogue of Microorganisms (GCM) 10K type strain sequencing project: providing services to taxonomists for standard genome sequencing and annotation.</title>
        <authorList>
            <consortium name="The Broad Institute Genomics Platform"/>
            <consortium name="The Broad Institute Genome Sequencing Center for Infectious Disease"/>
            <person name="Wu L."/>
            <person name="Ma J."/>
        </authorList>
    </citation>
    <scope>NUCLEOTIDE SEQUENCE [LARGE SCALE GENOMIC DNA]</scope>
    <source>
        <strain evidence="4">TBRC 1276</strain>
    </source>
</reference>
<dbReference type="Gene3D" id="6.10.250.3100">
    <property type="match status" value="1"/>
</dbReference>
<keyword evidence="3" id="KW-0489">Methyltransferase</keyword>
<dbReference type="Pfam" id="PF08421">
    <property type="entry name" value="Methyltransf_13"/>
    <property type="match status" value="1"/>
</dbReference>
<dbReference type="PANTHER" id="PTHR43861:SF5">
    <property type="entry name" value="BLL5978 PROTEIN"/>
    <property type="match status" value="1"/>
</dbReference>
<dbReference type="GO" id="GO:0008168">
    <property type="term" value="F:methyltransferase activity"/>
    <property type="evidence" value="ECO:0007669"/>
    <property type="project" value="UniProtKB-KW"/>
</dbReference>
<gene>
    <name evidence="3" type="ORF">ACFOY2_50870</name>
</gene>
<proteinExistence type="predicted"/>
<feature type="domain" description="C-methyltransferase" evidence="2">
    <location>
        <begin position="271"/>
        <end position="421"/>
    </location>
</feature>
<dbReference type="SUPFAM" id="SSF53335">
    <property type="entry name" value="S-adenosyl-L-methionine-dependent methyltransferases"/>
    <property type="match status" value="1"/>
</dbReference>
<dbReference type="InterPro" id="IPR038576">
    <property type="entry name" value="Methyltransf_Zn-bd_dom_put_sf"/>
</dbReference>
<dbReference type="GO" id="GO:0032259">
    <property type="term" value="P:methylation"/>
    <property type="evidence" value="ECO:0007669"/>
    <property type="project" value="UniProtKB-KW"/>
</dbReference>
<organism evidence="3 4">
    <name type="scientific">Nonomuraea purpurea</name>
    <dbReference type="NCBI Taxonomy" id="1849276"/>
    <lineage>
        <taxon>Bacteria</taxon>
        <taxon>Bacillati</taxon>
        <taxon>Actinomycetota</taxon>
        <taxon>Actinomycetes</taxon>
        <taxon>Streptosporangiales</taxon>
        <taxon>Streptosporangiaceae</taxon>
        <taxon>Nonomuraea</taxon>
    </lineage>
</organism>
<evidence type="ECO:0000259" key="2">
    <source>
        <dbReference type="Pfam" id="PF08484"/>
    </source>
</evidence>
<dbReference type="Proteomes" id="UP001595851">
    <property type="component" value="Unassembled WGS sequence"/>
</dbReference>
<feature type="domain" description="Methyltransferase putative zinc binding" evidence="1">
    <location>
        <begin position="31"/>
        <end position="90"/>
    </location>
</feature>
<dbReference type="Gene3D" id="6.20.50.110">
    <property type="entry name" value="Methyltransferase, zinc-binding domain"/>
    <property type="match status" value="1"/>
</dbReference>
<keyword evidence="4" id="KW-1185">Reference proteome</keyword>
<evidence type="ECO:0000313" key="4">
    <source>
        <dbReference type="Proteomes" id="UP001595851"/>
    </source>
</evidence>
<sequence length="432" mass="47387">MTKDRTRLATTPARPTPESCPCGDDVAVARCRVCGGSGMTSVLCLGRLPLANEFLPSHLAPSGRYPLHVLYCDDCCLAQLATSVPPEQLFTEYAYFSSASQPVLTHGTELRRFVEKELRPTREGLIVEIGSNDGYLLKEYASEGHRVLGIDPARNVAEFARAQGVPTLEAFFTSRLAGRIRRDHGEISVVHANNVLAHIPAVADVLSGVRTLLDGSDGAVVIEVPYVKDLVLRGLFDTIYHEHLFYYSLTALNRLIEAAGLVTVHVEHVRFHGGSLRVVARAGTPRVHRSVPEMLAAEDAAGMRAPAFYQQFGRRMTRFLTTIRQELRSIAEGSRRLAGYGAPAKASIMTGAAGIPLRYICDSTPYKQGKVLPGTRIPIVPPGHLLADQPDYCVLFAWNYADTIIAANQDYLRRGGVFIKPADYRLEYIGRS</sequence>
<dbReference type="InterPro" id="IPR029063">
    <property type="entry name" value="SAM-dependent_MTases_sf"/>
</dbReference>
<dbReference type="InterPro" id="IPR013630">
    <property type="entry name" value="Methyltransf_Zn-bd_dom_put"/>
</dbReference>
<dbReference type="RefSeq" id="WP_379535406.1">
    <property type="nucleotide sequence ID" value="NZ_JBHSBI010000047.1"/>
</dbReference>
<evidence type="ECO:0000313" key="3">
    <source>
        <dbReference type="EMBL" id="MFC4015593.1"/>
    </source>
</evidence>
<evidence type="ECO:0000259" key="1">
    <source>
        <dbReference type="Pfam" id="PF08421"/>
    </source>
</evidence>
<dbReference type="Pfam" id="PF08484">
    <property type="entry name" value="Methyltransf_14"/>
    <property type="match status" value="1"/>
</dbReference>
<dbReference type="EMBL" id="JBHSBI010000047">
    <property type="protein sequence ID" value="MFC4015593.1"/>
    <property type="molecule type" value="Genomic_DNA"/>
</dbReference>
<name>A0ABV8GS91_9ACTN</name>
<comment type="caution">
    <text evidence="3">The sequence shown here is derived from an EMBL/GenBank/DDBJ whole genome shotgun (WGS) entry which is preliminary data.</text>
</comment>
<protein>
    <submittedName>
        <fullName evidence="3">Class I SAM-dependent methyltransferase</fullName>
        <ecNumber evidence="3">2.1.1.-</ecNumber>
    </submittedName>
</protein>
<dbReference type="Gene3D" id="3.40.50.720">
    <property type="entry name" value="NAD(P)-binding Rossmann-like Domain"/>
    <property type="match status" value="1"/>
</dbReference>
<dbReference type="EC" id="2.1.1.-" evidence="3"/>
<dbReference type="Pfam" id="PF13489">
    <property type="entry name" value="Methyltransf_23"/>
    <property type="match status" value="1"/>
</dbReference>
<dbReference type="InterPro" id="IPR013691">
    <property type="entry name" value="MeTrfase_14"/>
</dbReference>